<organism evidence="3">
    <name type="scientific">Darwinula stevensoni</name>
    <dbReference type="NCBI Taxonomy" id="69355"/>
    <lineage>
        <taxon>Eukaryota</taxon>
        <taxon>Metazoa</taxon>
        <taxon>Ecdysozoa</taxon>
        <taxon>Arthropoda</taxon>
        <taxon>Crustacea</taxon>
        <taxon>Oligostraca</taxon>
        <taxon>Ostracoda</taxon>
        <taxon>Podocopa</taxon>
        <taxon>Podocopida</taxon>
        <taxon>Darwinulocopina</taxon>
        <taxon>Darwinuloidea</taxon>
        <taxon>Darwinulidae</taxon>
        <taxon>Darwinula</taxon>
    </lineage>
</organism>
<keyword evidence="4" id="KW-1185">Reference proteome</keyword>
<dbReference type="AlphaFoldDB" id="A0A7R9AI25"/>
<dbReference type="OrthoDB" id="21123at2759"/>
<feature type="compositionally biased region" description="Low complexity" evidence="2">
    <location>
        <begin position="193"/>
        <end position="206"/>
    </location>
</feature>
<dbReference type="Proteomes" id="UP000677054">
    <property type="component" value="Unassembled WGS sequence"/>
</dbReference>
<feature type="compositionally biased region" description="Basic and acidic residues" evidence="2">
    <location>
        <begin position="147"/>
        <end position="169"/>
    </location>
</feature>
<dbReference type="EMBL" id="CAJPEV010010316">
    <property type="protein sequence ID" value="CAG0905957.1"/>
    <property type="molecule type" value="Genomic_DNA"/>
</dbReference>
<feature type="compositionally biased region" description="Basic and acidic residues" evidence="2">
    <location>
        <begin position="207"/>
        <end position="235"/>
    </location>
</feature>
<dbReference type="PANTHER" id="PTHR16196:SF0">
    <property type="entry name" value="PRE-MRNA-SPLICING FACTOR CWC25 HOMOLOG"/>
    <property type="match status" value="1"/>
</dbReference>
<feature type="region of interest" description="Disordered" evidence="2">
    <location>
        <begin position="276"/>
        <end position="301"/>
    </location>
</feature>
<feature type="non-terminal residue" evidence="3">
    <location>
        <position position="343"/>
    </location>
</feature>
<gene>
    <name evidence="3" type="ORF">DSTB1V02_LOCUS14285</name>
</gene>
<feature type="compositionally biased region" description="Basic residues" evidence="2">
    <location>
        <begin position="183"/>
        <end position="192"/>
    </location>
</feature>
<evidence type="ECO:0008006" key="5">
    <source>
        <dbReference type="Google" id="ProtNLM"/>
    </source>
</evidence>
<sequence>SDCTPKPLLAGGSHAAIQVDISRKIQEDPLLQIRRKQEETRRRILEHPVLLQQLREKCASGQEGKGEKKSLKKKKEKHKKKKKKKKRKKGSSSSSDSSSDSDDDLDLKLKQRLSGLSKDDLMKLVKGGGNDAIPQKGAQASSSSSHRQTEPHHDQRERRPTKDESETRRPKQRSRSPLDRRSPPKRRSRSPGRWKGSSESSPSRPGRAAERSKGSYPQRDDRRSQSPRRPRDWNSKGKAPNPQDGRAGPGLPKKKLTAEEIEKKRLEMLENAKWREEQRAKNLKKYREEEHKEAEEMKRRDDSFIRKELSTAAAKETLEGRIRSNIYNIQRGRDHMDKNFARK</sequence>
<name>A0A7R9AI25_9CRUS</name>
<accession>A0A7R9AI25</accession>
<dbReference type="EMBL" id="LR909834">
    <property type="protein sequence ID" value="CAD7254539.1"/>
    <property type="molecule type" value="Genomic_DNA"/>
</dbReference>
<proteinExistence type="inferred from homology"/>
<dbReference type="GO" id="GO:0005684">
    <property type="term" value="C:U2-type spliceosomal complex"/>
    <property type="evidence" value="ECO:0007669"/>
    <property type="project" value="TreeGrafter"/>
</dbReference>
<dbReference type="PANTHER" id="PTHR16196">
    <property type="entry name" value="CELL CYCLE CONTROL PROTEIN CWF25"/>
    <property type="match status" value="1"/>
</dbReference>
<evidence type="ECO:0000313" key="4">
    <source>
        <dbReference type="Proteomes" id="UP000677054"/>
    </source>
</evidence>
<feature type="region of interest" description="Disordered" evidence="2">
    <location>
        <begin position="56"/>
        <end position="259"/>
    </location>
</feature>
<feature type="compositionally biased region" description="Basic residues" evidence="2">
    <location>
        <begin position="70"/>
        <end position="90"/>
    </location>
</feature>
<dbReference type="GO" id="GO:0000398">
    <property type="term" value="P:mRNA splicing, via spliceosome"/>
    <property type="evidence" value="ECO:0007669"/>
    <property type="project" value="TreeGrafter"/>
</dbReference>
<protein>
    <recommendedName>
        <fullName evidence="5">Pre-mRNA-splicing factor CWC25</fullName>
    </recommendedName>
</protein>
<reference evidence="3" key="1">
    <citation type="submission" date="2020-11" db="EMBL/GenBank/DDBJ databases">
        <authorList>
            <person name="Tran Van P."/>
        </authorList>
    </citation>
    <scope>NUCLEOTIDE SEQUENCE</scope>
</reference>
<evidence type="ECO:0000256" key="1">
    <source>
        <dbReference type="ARBA" id="ARBA00006695"/>
    </source>
</evidence>
<comment type="similarity">
    <text evidence="1">Belongs to the CWC25 family.</text>
</comment>
<dbReference type="InterPro" id="IPR051376">
    <property type="entry name" value="CWC25_splicing_factor"/>
</dbReference>
<evidence type="ECO:0000256" key="2">
    <source>
        <dbReference type="SAM" id="MobiDB-lite"/>
    </source>
</evidence>
<feature type="compositionally biased region" description="Basic and acidic residues" evidence="2">
    <location>
        <begin position="56"/>
        <end position="69"/>
    </location>
</feature>
<evidence type="ECO:0000313" key="3">
    <source>
        <dbReference type="EMBL" id="CAD7254539.1"/>
    </source>
</evidence>